<evidence type="ECO:0000313" key="9">
    <source>
        <dbReference type="Proteomes" id="UP000193870"/>
    </source>
</evidence>
<feature type="domain" description="EamA" evidence="7">
    <location>
        <begin position="158"/>
        <end position="283"/>
    </location>
</feature>
<keyword evidence="3 6" id="KW-0812">Transmembrane</keyword>
<feature type="transmembrane region" description="Helical" evidence="6">
    <location>
        <begin position="87"/>
        <end position="108"/>
    </location>
</feature>
<dbReference type="EMBL" id="FWFV01000009">
    <property type="protein sequence ID" value="SLN61022.1"/>
    <property type="molecule type" value="Genomic_DNA"/>
</dbReference>
<proteinExistence type="inferred from homology"/>
<dbReference type="PANTHER" id="PTHR22911:SF6">
    <property type="entry name" value="SOLUTE CARRIER FAMILY 35 MEMBER G1"/>
    <property type="match status" value="1"/>
</dbReference>
<comment type="subcellular location">
    <subcellularLocation>
        <location evidence="1">Membrane</location>
        <topology evidence="1">Multi-pass membrane protein</topology>
    </subcellularLocation>
</comment>
<evidence type="ECO:0000256" key="4">
    <source>
        <dbReference type="ARBA" id="ARBA00022989"/>
    </source>
</evidence>
<dbReference type="PANTHER" id="PTHR22911">
    <property type="entry name" value="ACYL-MALONYL CONDENSING ENZYME-RELATED"/>
    <property type="match status" value="1"/>
</dbReference>
<dbReference type="Pfam" id="PF00892">
    <property type="entry name" value="EamA"/>
    <property type="match status" value="2"/>
</dbReference>
<dbReference type="Proteomes" id="UP000193870">
    <property type="component" value="Unassembled WGS sequence"/>
</dbReference>
<name>A0A1Y5TCS4_9RHOB</name>
<feature type="transmembrane region" description="Helical" evidence="6">
    <location>
        <begin position="182"/>
        <end position="204"/>
    </location>
</feature>
<evidence type="ECO:0000256" key="2">
    <source>
        <dbReference type="ARBA" id="ARBA00009853"/>
    </source>
</evidence>
<dbReference type="STRING" id="315423.SAMN04488020_11045"/>
<evidence type="ECO:0000256" key="3">
    <source>
        <dbReference type="ARBA" id="ARBA00022692"/>
    </source>
</evidence>
<feature type="transmembrane region" description="Helical" evidence="6">
    <location>
        <begin position="216"/>
        <end position="234"/>
    </location>
</feature>
<protein>
    <submittedName>
        <fullName evidence="8">Riboflavin transporter</fullName>
    </submittedName>
</protein>
<organism evidence="8 9">
    <name type="scientific">Palleronia marisminoris</name>
    <dbReference type="NCBI Taxonomy" id="315423"/>
    <lineage>
        <taxon>Bacteria</taxon>
        <taxon>Pseudomonadati</taxon>
        <taxon>Pseudomonadota</taxon>
        <taxon>Alphaproteobacteria</taxon>
        <taxon>Rhodobacterales</taxon>
        <taxon>Roseobacteraceae</taxon>
        <taxon>Palleronia</taxon>
    </lineage>
</organism>
<dbReference type="GO" id="GO:0016020">
    <property type="term" value="C:membrane"/>
    <property type="evidence" value="ECO:0007669"/>
    <property type="project" value="UniProtKB-SubCell"/>
</dbReference>
<evidence type="ECO:0000256" key="1">
    <source>
        <dbReference type="ARBA" id="ARBA00004141"/>
    </source>
</evidence>
<keyword evidence="4 6" id="KW-1133">Transmembrane helix</keyword>
<comment type="similarity">
    <text evidence="2">Belongs to the drug/metabolite transporter (DMT) superfamily. 10 TMS drug/metabolite exporter (DME) (TC 2.A.7.3) family.</text>
</comment>
<sequence length="307" mass="32987">MTTDSSTPAGDDNLRATGFMVLSMALFATEDFFIKRITVEMPVSQMLFIICSTTAVILALLCVRKGLPLVTRDVLGPQVMGRNFCEAFATISFVTALALVPLTLATAIQQATPLLVTAGAAIWLGETVGWRRWTAVAVGMAGVLLILRPGLDGFQPEALLVMIAAVGLAARDVISRRIPSRIATLQLAFWAYVTLTIGSGALWLVRSATAVPELRVWLELAAAIGLGVIGYLALTTATRLGHVSTVIPFRYTRLVFAMILGVILLGERPDALTLIGAAIVVGSGLYALMRERRRKRAIPPRGRSLMR</sequence>
<evidence type="ECO:0000256" key="5">
    <source>
        <dbReference type="ARBA" id="ARBA00023136"/>
    </source>
</evidence>
<feature type="transmembrane region" description="Helical" evidence="6">
    <location>
        <begin position="246"/>
        <end position="265"/>
    </location>
</feature>
<dbReference type="InterPro" id="IPR037185">
    <property type="entry name" value="EmrE-like"/>
</dbReference>
<evidence type="ECO:0000259" key="7">
    <source>
        <dbReference type="Pfam" id="PF00892"/>
    </source>
</evidence>
<dbReference type="OrthoDB" id="7165334at2"/>
<keyword evidence="9" id="KW-1185">Reference proteome</keyword>
<dbReference type="AlphaFoldDB" id="A0A1Y5TCS4"/>
<accession>A0A1Y5TCS4</accession>
<evidence type="ECO:0000256" key="6">
    <source>
        <dbReference type="SAM" id="Phobius"/>
    </source>
</evidence>
<keyword evidence="5 6" id="KW-0472">Membrane</keyword>
<dbReference type="InterPro" id="IPR000620">
    <property type="entry name" value="EamA_dom"/>
</dbReference>
<dbReference type="RefSeq" id="WP_085855025.1">
    <property type="nucleotide sequence ID" value="NZ_FOPF01000010.1"/>
</dbReference>
<reference evidence="8 9" key="1">
    <citation type="submission" date="2017-03" db="EMBL/GenBank/DDBJ databases">
        <authorList>
            <person name="Afonso C.L."/>
            <person name="Miller P.J."/>
            <person name="Scott M.A."/>
            <person name="Spackman E."/>
            <person name="Goraichik I."/>
            <person name="Dimitrov K.M."/>
            <person name="Suarez D.L."/>
            <person name="Swayne D.E."/>
        </authorList>
    </citation>
    <scope>NUCLEOTIDE SEQUENCE [LARGE SCALE GENOMIC DNA]</scope>
    <source>
        <strain evidence="8 9">CECT 7066</strain>
    </source>
</reference>
<feature type="transmembrane region" description="Helical" evidence="6">
    <location>
        <begin position="46"/>
        <end position="67"/>
    </location>
</feature>
<feature type="transmembrane region" description="Helical" evidence="6">
    <location>
        <begin position="271"/>
        <end position="289"/>
    </location>
</feature>
<gene>
    <name evidence="8" type="primary">ribN_5</name>
    <name evidence="8" type="ORF">PAM7066_03033</name>
</gene>
<dbReference type="SUPFAM" id="SSF103481">
    <property type="entry name" value="Multidrug resistance efflux transporter EmrE"/>
    <property type="match status" value="2"/>
</dbReference>
<evidence type="ECO:0000313" key="8">
    <source>
        <dbReference type="EMBL" id="SLN61022.1"/>
    </source>
</evidence>
<feature type="transmembrane region" description="Helical" evidence="6">
    <location>
        <begin position="153"/>
        <end position="170"/>
    </location>
</feature>
<feature type="domain" description="EamA" evidence="7">
    <location>
        <begin position="19"/>
        <end position="147"/>
    </location>
</feature>